<dbReference type="AlphaFoldDB" id="A0A9D2ZVN6"/>
<proteinExistence type="predicted"/>
<dbReference type="InterPro" id="IPR025187">
    <property type="entry name" value="DUF4112"/>
</dbReference>
<keyword evidence="2" id="KW-0812">Transmembrane</keyword>
<reference evidence="3" key="1">
    <citation type="journal article" date="2021" name="PeerJ">
        <title>Extensive microbial diversity within the chicken gut microbiome revealed by metagenomics and culture.</title>
        <authorList>
            <person name="Gilroy R."/>
            <person name="Ravi A."/>
            <person name="Getino M."/>
            <person name="Pursley I."/>
            <person name="Horton D.L."/>
            <person name="Alikhan N.F."/>
            <person name="Baker D."/>
            <person name="Gharbi K."/>
            <person name="Hall N."/>
            <person name="Watson M."/>
            <person name="Adriaenssens E.M."/>
            <person name="Foster-Nyarko E."/>
            <person name="Jarju S."/>
            <person name="Secka A."/>
            <person name="Antonio M."/>
            <person name="Oren A."/>
            <person name="Chaudhuri R.R."/>
            <person name="La Ragione R."/>
            <person name="Hildebrand F."/>
            <person name="Pallen M.J."/>
        </authorList>
    </citation>
    <scope>NUCLEOTIDE SEQUENCE</scope>
    <source>
        <strain evidence="3">MalCec1-1739</strain>
    </source>
</reference>
<feature type="region of interest" description="Disordered" evidence="1">
    <location>
        <begin position="1"/>
        <end position="25"/>
    </location>
</feature>
<evidence type="ECO:0000256" key="2">
    <source>
        <dbReference type="SAM" id="Phobius"/>
    </source>
</evidence>
<dbReference type="Pfam" id="PF13430">
    <property type="entry name" value="DUF4112"/>
    <property type="match status" value="1"/>
</dbReference>
<keyword evidence="2" id="KW-1133">Transmembrane helix</keyword>
<dbReference type="Proteomes" id="UP000787625">
    <property type="component" value="Unassembled WGS sequence"/>
</dbReference>
<reference evidence="3" key="2">
    <citation type="submission" date="2021-04" db="EMBL/GenBank/DDBJ databases">
        <authorList>
            <person name="Gilroy R."/>
        </authorList>
    </citation>
    <scope>NUCLEOTIDE SEQUENCE</scope>
    <source>
        <strain evidence="3">MalCec1-1739</strain>
    </source>
</reference>
<evidence type="ECO:0000256" key="1">
    <source>
        <dbReference type="SAM" id="MobiDB-lite"/>
    </source>
</evidence>
<feature type="transmembrane region" description="Helical" evidence="2">
    <location>
        <begin position="106"/>
        <end position="127"/>
    </location>
</feature>
<comment type="caution">
    <text evidence="3">The sequence shown here is derived from an EMBL/GenBank/DDBJ whole genome shotgun (WGS) entry which is preliminary data.</text>
</comment>
<name>A0A9D2ZVN6_9BACT</name>
<accession>A0A9D2ZVN6</accession>
<gene>
    <name evidence="3" type="ORF">IAA93_08545</name>
</gene>
<feature type="transmembrane region" description="Helical" evidence="2">
    <location>
        <begin position="163"/>
        <end position="185"/>
    </location>
</feature>
<organism evidence="3 4">
    <name type="scientific">Candidatus Avibacteroides avistercoris</name>
    <dbReference type="NCBI Taxonomy" id="2840690"/>
    <lineage>
        <taxon>Bacteria</taxon>
        <taxon>Pseudomonadati</taxon>
        <taxon>Bacteroidota</taxon>
        <taxon>Bacteroidia</taxon>
        <taxon>Bacteroidales</taxon>
        <taxon>Bacteroidaceae</taxon>
        <taxon>Bacteroidaceae incertae sedis</taxon>
        <taxon>Candidatus Avibacteroides</taxon>
    </lineage>
</organism>
<keyword evidence="2" id="KW-0472">Membrane</keyword>
<feature type="transmembrane region" description="Helical" evidence="2">
    <location>
        <begin position="72"/>
        <end position="94"/>
    </location>
</feature>
<evidence type="ECO:0000313" key="3">
    <source>
        <dbReference type="EMBL" id="HJD53754.1"/>
    </source>
</evidence>
<dbReference type="EMBL" id="DWUP01000197">
    <property type="protein sequence ID" value="HJD53754.1"/>
    <property type="molecule type" value="Genomic_DNA"/>
</dbReference>
<sequence>MSELQSNRRHQAQKELGLTDEHERAEIERAAQQELRRKREKEERRREIEESSSYRSVKTIAKWMDSYLFDPIIGFLLPAGTGDALTSIFVFPYIYVAAFQVKSLPLTLAVIFNVLKDVFLGMLPFWIGDIVDVFNRSYKQNARLIVGFVEDDKDVIEEVNRKAFWTGVMIIIFCVLIYFLASLVAKIVSWFVGLF</sequence>
<evidence type="ECO:0000313" key="4">
    <source>
        <dbReference type="Proteomes" id="UP000787625"/>
    </source>
</evidence>
<protein>
    <submittedName>
        <fullName evidence="3">DUF4112 domain-containing protein</fullName>
    </submittedName>
</protein>